<evidence type="ECO:0000313" key="2">
    <source>
        <dbReference type="Proteomes" id="UP000886523"/>
    </source>
</evidence>
<dbReference type="Proteomes" id="UP000886523">
    <property type="component" value="Unassembled WGS sequence"/>
</dbReference>
<proteinExistence type="predicted"/>
<organism evidence="1 2">
    <name type="scientific">Hydnum rufescens UP504</name>
    <dbReference type="NCBI Taxonomy" id="1448309"/>
    <lineage>
        <taxon>Eukaryota</taxon>
        <taxon>Fungi</taxon>
        <taxon>Dikarya</taxon>
        <taxon>Basidiomycota</taxon>
        <taxon>Agaricomycotina</taxon>
        <taxon>Agaricomycetes</taxon>
        <taxon>Cantharellales</taxon>
        <taxon>Hydnaceae</taxon>
        <taxon>Hydnum</taxon>
    </lineage>
</organism>
<evidence type="ECO:0000313" key="1">
    <source>
        <dbReference type="EMBL" id="KAF9504441.1"/>
    </source>
</evidence>
<comment type="caution">
    <text evidence="1">The sequence shown here is derived from an EMBL/GenBank/DDBJ whole genome shotgun (WGS) entry which is preliminary data.</text>
</comment>
<accession>A0A9P6DH09</accession>
<reference evidence="1" key="1">
    <citation type="journal article" date="2020" name="Nat. Commun.">
        <title>Large-scale genome sequencing of mycorrhizal fungi provides insights into the early evolution of symbiotic traits.</title>
        <authorList>
            <person name="Miyauchi S."/>
            <person name="Kiss E."/>
            <person name="Kuo A."/>
            <person name="Drula E."/>
            <person name="Kohler A."/>
            <person name="Sanchez-Garcia M."/>
            <person name="Morin E."/>
            <person name="Andreopoulos B."/>
            <person name="Barry K.W."/>
            <person name="Bonito G."/>
            <person name="Buee M."/>
            <person name="Carver A."/>
            <person name="Chen C."/>
            <person name="Cichocki N."/>
            <person name="Clum A."/>
            <person name="Culley D."/>
            <person name="Crous P.W."/>
            <person name="Fauchery L."/>
            <person name="Girlanda M."/>
            <person name="Hayes R.D."/>
            <person name="Keri Z."/>
            <person name="LaButti K."/>
            <person name="Lipzen A."/>
            <person name="Lombard V."/>
            <person name="Magnuson J."/>
            <person name="Maillard F."/>
            <person name="Murat C."/>
            <person name="Nolan M."/>
            <person name="Ohm R.A."/>
            <person name="Pangilinan J."/>
            <person name="Pereira M.F."/>
            <person name="Perotto S."/>
            <person name="Peter M."/>
            <person name="Pfister S."/>
            <person name="Riley R."/>
            <person name="Sitrit Y."/>
            <person name="Stielow J.B."/>
            <person name="Szollosi G."/>
            <person name="Zifcakova L."/>
            <person name="Stursova M."/>
            <person name="Spatafora J.W."/>
            <person name="Tedersoo L."/>
            <person name="Vaario L.M."/>
            <person name="Yamada A."/>
            <person name="Yan M."/>
            <person name="Wang P."/>
            <person name="Xu J."/>
            <person name="Bruns T."/>
            <person name="Baldrian P."/>
            <person name="Vilgalys R."/>
            <person name="Dunand C."/>
            <person name="Henrissat B."/>
            <person name="Grigoriev I.V."/>
            <person name="Hibbett D."/>
            <person name="Nagy L.G."/>
            <person name="Martin F.M."/>
        </authorList>
    </citation>
    <scope>NUCLEOTIDE SEQUENCE</scope>
    <source>
        <strain evidence="1">UP504</strain>
    </source>
</reference>
<sequence>MVPTCDGSSRLIRAKAHNPVWPYLYQFRLNDTDKQQPLNGSLHPKAFQAMMSVYEQNLLVTHDSFRDPPRLELTPGDGYQRMHQIPDSMGVRSTAGCVHTHSLGNDTGSIGTDT</sequence>
<gene>
    <name evidence="1" type="ORF">BS47DRAFT_1368792</name>
</gene>
<keyword evidence="2" id="KW-1185">Reference proteome</keyword>
<dbReference type="EMBL" id="MU129226">
    <property type="protein sequence ID" value="KAF9504441.1"/>
    <property type="molecule type" value="Genomic_DNA"/>
</dbReference>
<protein>
    <submittedName>
        <fullName evidence="1">Uncharacterized protein</fullName>
    </submittedName>
</protein>
<name>A0A9P6DH09_9AGAM</name>
<dbReference type="AlphaFoldDB" id="A0A9P6DH09"/>